<dbReference type="Proteomes" id="UP000237000">
    <property type="component" value="Unassembled WGS sequence"/>
</dbReference>
<comment type="caution">
    <text evidence="1">The sequence shown here is derived from an EMBL/GenBank/DDBJ whole genome shotgun (WGS) entry which is preliminary data.</text>
</comment>
<dbReference type="EMBL" id="JXTC01000696">
    <property type="protein sequence ID" value="PON40142.1"/>
    <property type="molecule type" value="Genomic_DNA"/>
</dbReference>
<reference evidence="2" key="1">
    <citation type="submission" date="2016-06" db="EMBL/GenBank/DDBJ databases">
        <title>Parallel loss of symbiosis genes in relatives of nitrogen-fixing non-legume Parasponia.</title>
        <authorList>
            <person name="Van Velzen R."/>
            <person name="Holmer R."/>
            <person name="Bu F."/>
            <person name="Rutten L."/>
            <person name="Van Zeijl A."/>
            <person name="Liu W."/>
            <person name="Santuari L."/>
            <person name="Cao Q."/>
            <person name="Sharma T."/>
            <person name="Shen D."/>
            <person name="Roswanjaya Y."/>
            <person name="Wardhani T."/>
            <person name="Kalhor M.S."/>
            <person name="Jansen J."/>
            <person name="Van den Hoogen J."/>
            <person name="Gungor B."/>
            <person name="Hartog M."/>
            <person name="Hontelez J."/>
            <person name="Verver J."/>
            <person name="Yang W.-C."/>
            <person name="Schijlen E."/>
            <person name="Repin R."/>
            <person name="Schilthuizen M."/>
            <person name="Schranz E."/>
            <person name="Heidstra R."/>
            <person name="Miyata K."/>
            <person name="Fedorova E."/>
            <person name="Kohlen W."/>
            <person name="Bisseling T."/>
            <person name="Smit S."/>
            <person name="Geurts R."/>
        </authorList>
    </citation>
    <scope>NUCLEOTIDE SEQUENCE [LARGE SCALE GENOMIC DNA]</scope>
    <source>
        <strain evidence="2">cv. RG33-2</strain>
    </source>
</reference>
<dbReference type="InParanoid" id="A0A2P5AUB0"/>
<evidence type="ECO:0000313" key="2">
    <source>
        <dbReference type="Proteomes" id="UP000237000"/>
    </source>
</evidence>
<organism evidence="1 2">
    <name type="scientific">Trema orientale</name>
    <name type="common">Charcoal tree</name>
    <name type="synonym">Celtis orientalis</name>
    <dbReference type="NCBI Taxonomy" id="63057"/>
    <lineage>
        <taxon>Eukaryota</taxon>
        <taxon>Viridiplantae</taxon>
        <taxon>Streptophyta</taxon>
        <taxon>Embryophyta</taxon>
        <taxon>Tracheophyta</taxon>
        <taxon>Spermatophyta</taxon>
        <taxon>Magnoliopsida</taxon>
        <taxon>eudicotyledons</taxon>
        <taxon>Gunneridae</taxon>
        <taxon>Pentapetalae</taxon>
        <taxon>rosids</taxon>
        <taxon>fabids</taxon>
        <taxon>Rosales</taxon>
        <taxon>Cannabaceae</taxon>
        <taxon>Trema</taxon>
    </lineage>
</organism>
<dbReference type="AlphaFoldDB" id="A0A2P5AUB0"/>
<feature type="non-terminal residue" evidence="1">
    <location>
        <position position="1"/>
    </location>
</feature>
<accession>A0A2P5AUB0</accession>
<keyword evidence="2" id="KW-1185">Reference proteome</keyword>
<gene>
    <name evidence="1" type="ORF">TorRG33x02_341170</name>
</gene>
<protein>
    <submittedName>
        <fullName evidence="1">Uncharacterized protein</fullName>
    </submittedName>
</protein>
<evidence type="ECO:0000313" key="1">
    <source>
        <dbReference type="EMBL" id="PON40142.1"/>
    </source>
</evidence>
<sequence length="112" mass="11927">DGVYSVKTGYKAIMENRVPTSSSDSSFFSTCNPRCQEAPEITFHALVLCPAAEKSPPCVNELNLNINAAVNDHEGKVGIGMVIRGTVGSIFGAIALVSRGIYDPYLAKCLAF</sequence>
<name>A0A2P5AUB0_TREOI</name>
<proteinExistence type="predicted"/>